<reference evidence="2 3" key="2">
    <citation type="submission" date="2021-10" db="EMBL/GenBank/DDBJ databases">
        <authorList>
            <person name="Piombo E."/>
        </authorList>
    </citation>
    <scope>NUCLEOTIDE SEQUENCE [LARGE SCALE GENOMIC DNA]</scope>
</reference>
<gene>
    <name evidence="2" type="ORF">CSOL1703_00014300</name>
</gene>
<dbReference type="Proteomes" id="UP000775872">
    <property type="component" value="Unassembled WGS sequence"/>
</dbReference>
<dbReference type="AlphaFoldDB" id="A0A9N9ZA88"/>
<keyword evidence="3" id="KW-1185">Reference proteome</keyword>
<feature type="signal peptide" evidence="1">
    <location>
        <begin position="1"/>
        <end position="17"/>
    </location>
</feature>
<sequence length="374" mass="42037">MLKGWPLVMVLFAVVQASEINCNGNVAIKNSEDAKNVRENCKTIAGNLDLDIFETCNLDGLEEVRGDVVHRCPTKQQGLDYCMDASTTFTISSSTLRIINGSLDFFYYRGVEKLDFPQLNKVRQDISLYAPYNLTHVNFANLEYFGSFLLNTPSLMQLQLDKFKEFTSREVLKPDGTTSGPYVNIWNTGRLESFNEFFQNPVNPYNVYDNGASNSFVIFYPLTVQNLTFGWTRMPSMEIEAKSQLTLTLGGPETEEMEFEGTLQIGAGVTAINRHESLKNLTVQRFDLKQSAVVDLDLPFNQVTTVVVYGNPQLRQLRLPSTAQSWKNLDLNIGSSDNLLLSPVKDGSDETIWHWPTGDMSSVVIRANITADFL</sequence>
<dbReference type="SUPFAM" id="SSF52058">
    <property type="entry name" value="L domain-like"/>
    <property type="match status" value="1"/>
</dbReference>
<feature type="chain" id="PRO_5040415959" evidence="1">
    <location>
        <begin position="18"/>
        <end position="374"/>
    </location>
</feature>
<dbReference type="EMBL" id="CABFOC020000042">
    <property type="protein sequence ID" value="CAH0051650.1"/>
    <property type="molecule type" value="Genomic_DNA"/>
</dbReference>
<name>A0A9N9ZA88_9HYPO</name>
<evidence type="ECO:0000313" key="3">
    <source>
        <dbReference type="Proteomes" id="UP000775872"/>
    </source>
</evidence>
<organism evidence="2 3">
    <name type="scientific">Clonostachys solani</name>
    <dbReference type="NCBI Taxonomy" id="160281"/>
    <lineage>
        <taxon>Eukaryota</taxon>
        <taxon>Fungi</taxon>
        <taxon>Dikarya</taxon>
        <taxon>Ascomycota</taxon>
        <taxon>Pezizomycotina</taxon>
        <taxon>Sordariomycetes</taxon>
        <taxon>Hypocreomycetidae</taxon>
        <taxon>Hypocreales</taxon>
        <taxon>Bionectriaceae</taxon>
        <taxon>Clonostachys</taxon>
    </lineage>
</organism>
<dbReference type="Gene3D" id="3.80.20.20">
    <property type="entry name" value="Receptor L-domain"/>
    <property type="match status" value="1"/>
</dbReference>
<dbReference type="InterPro" id="IPR036941">
    <property type="entry name" value="Rcpt_L-dom_sf"/>
</dbReference>
<comment type="caution">
    <text evidence="2">The sequence shown here is derived from an EMBL/GenBank/DDBJ whole genome shotgun (WGS) entry which is preliminary data.</text>
</comment>
<proteinExistence type="predicted"/>
<keyword evidence="1" id="KW-0732">Signal</keyword>
<evidence type="ECO:0000313" key="2">
    <source>
        <dbReference type="EMBL" id="CAH0051650.1"/>
    </source>
</evidence>
<reference evidence="3" key="1">
    <citation type="submission" date="2019-06" db="EMBL/GenBank/DDBJ databases">
        <authorList>
            <person name="Broberg M."/>
        </authorList>
    </citation>
    <scope>NUCLEOTIDE SEQUENCE [LARGE SCALE GENOMIC DNA]</scope>
</reference>
<protein>
    <submittedName>
        <fullName evidence="2">Uncharacterized protein</fullName>
    </submittedName>
</protein>
<evidence type="ECO:0000256" key="1">
    <source>
        <dbReference type="SAM" id="SignalP"/>
    </source>
</evidence>
<accession>A0A9N9ZA88</accession>
<dbReference type="OrthoDB" id="536881at2759"/>